<dbReference type="RefSeq" id="WP_184811180.1">
    <property type="nucleotide sequence ID" value="NZ_JACHJQ010000003.1"/>
</dbReference>
<evidence type="ECO:0000256" key="2">
    <source>
        <dbReference type="ARBA" id="ARBA00023136"/>
    </source>
</evidence>
<protein>
    <submittedName>
        <fullName evidence="3">Mce-associated membrane protein</fullName>
    </submittedName>
</protein>
<organism evidence="3 4">
    <name type="scientific">Actinophytocola algeriensis</name>
    <dbReference type="NCBI Taxonomy" id="1768010"/>
    <lineage>
        <taxon>Bacteria</taxon>
        <taxon>Bacillati</taxon>
        <taxon>Actinomycetota</taxon>
        <taxon>Actinomycetes</taxon>
        <taxon>Pseudonocardiales</taxon>
        <taxon>Pseudonocardiaceae</taxon>
    </lineage>
</organism>
<dbReference type="GO" id="GO:0016020">
    <property type="term" value="C:membrane"/>
    <property type="evidence" value="ECO:0007669"/>
    <property type="project" value="UniProtKB-SubCell"/>
</dbReference>
<comment type="caution">
    <text evidence="3">The sequence shown here is derived from an EMBL/GenBank/DDBJ whole genome shotgun (WGS) entry which is preliminary data.</text>
</comment>
<keyword evidence="2" id="KW-0472">Membrane</keyword>
<dbReference type="PANTHER" id="PTHR37042:SF4">
    <property type="entry name" value="OUTER MEMBRANE PROTEIN RV1973"/>
    <property type="match status" value="1"/>
</dbReference>
<keyword evidence="4" id="KW-1185">Reference proteome</keyword>
<evidence type="ECO:0000256" key="1">
    <source>
        <dbReference type="ARBA" id="ARBA00004370"/>
    </source>
</evidence>
<dbReference type="AlphaFoldDB" id="A0A7W7Q568"/>
<comment type="subcellular location">
    <subcellularLocation>
        <location evidence="1">Membrane</location>
    </subcellularLocation>
</comment>
<evidence type="ECO:0000313" key="4">
    <source>
        <dbReference type="Proteomes" id="UP000520767"/>
    </source>
</evidence>
<evidence type="ECO:0000313" key="3">
    <source>
        <dbReference type="EMBL" id="MBB4907053.1"/>
    </source>
</evidence>
<dbReference type="Proteomes" id="UP000520767">
    <property type="component" value="Unassembled WGS sequence"/>
</dbReference>
<accession>A0A7W7Q568</accession>
<dbReference type="PANTHER" id="PTHR37042">
    <property type="entry name" value="OUTER MEMBRANE PROTEIN RV1973"/>
    <property type="match status" value="1"/>
</dbReference>
<reference evidence="3 4" key="1">
    <citation type="submission" date="2020-08" db="EMBL/GenBank/DDBJ databases">
        <title>Genomic Encyclopedia of Type Strains, Phase III (KMG-III): the genomes of soil and plant-associated and newly described type strains.</title>
        <authorList>
            <person name="Whitman W."/>
        </authorList>
    </citation>
    <scope>NUCLEOTIDE SEQUENCE [LARGE SCALE GENOMIC DNA]</scope>
    <source>
        <strain evidence="3 4">CECT 8960</strain>
    </source>
</reference>
<gene>
    <name evidence="3" type="ORF">FHR82_003273</name>
</gene>
<name>A0A7W7Q568_9PSEU</name>
<proteinExistence type="predicted"/>
<sequence length="182" mass="19433">MTYPPPRKSRANLFAIIGIAALLVVGGVLAIVVVSTRESGTSEQAPTTSAEAADTRFAEERDTALADGEAAVEVFNTLDHREVEAGLDRWESVATGELLTELRDTREQNATRIADAKSTSTADVLDAGLTELDERAGTAHLIAAVSVEVTVDGQQPTRKQTRVTADLERTDDGWKVSRIGTV</sequence>
<dbReference type="EMBL" id="JACHJQ010000003">
    <property type="protein sequence ID" value="MBB4907053.1"/>
    <property type="molecule type" value="Genomic_DNA"/>
</dbReference>